<name>A0ABN7WHW0_GIGMA</name>
<gene>
    <name evidence="2" type="ORF">GMARGA_LOCUS31150</name>
</gene>
<evidence type="ECO:0000313" key="2">
    <source>
        <dbReference type="EMBL" id="CAG8832634.1"/>
    </source>
</evidence>
<evidence type="ECO:0000256" key="1">
    <source>
        <dbReference type="SAM" id="MobiDB-lite"/>
    </source>
</evidence>
<feature type="compositionally biased region" description="Polar residues" evidence="1">
    <location>
        <begin position="30"/>
        <end position="40"/>
    </location>
</feature>
<sequence>MFFLCNIKKNFNKNLKSNDLENVGEDSSKELNNSENTNMDSSEESNDLKVDFLEESNYSQKNNDINFSEEFVSDDSYSEYLQTISSEHSNNLSDGLLNENSDELDESDELNKFDDLLDNEFFEKIVNKALDFEELPQNTNKFSSYFENLTAALLFCWIQKHSI</sequence>
<dbReference type="EMBL" id="CAJVQB010045768">
    <property type="protein sequence ID" value="CAG8832634.1"/>
    <property type="molecule type" value="Genomic_DNA"/>
</dbReference>
<feature type="region of interest" description="Disordered" evidence="1">
    <location>
        <begin position="18"/>
        <end position="46"/>
    </location>
</feature>
<protein>
    <submittedName>
        <fullName evidence="2">45154_t:CDS:1</fullName>
    </submittedName>
</protein>
<evidence type="ECO:0000313" key="3">
    <source>
        <dbReference type="Proteomes" id="UP000789901"/>
    </source>
</evidence>
<proteinExistence type="predicted"/>
<dbReference type="Proteomes" id="UP000789901">
    <property type="component" value="Unassembled WGS sequence"/>
</dbReference>
<keyword evidence="3" id="KW-1185">Reference proteome</keyword>
<feature type="non-terminal residue" evidence="2">
    <location>
        <position position="163"/>
    </location>
</feature>
<comment type="caution">
    <text evidence="2">The sequence shown here is derived from an EMBL/GenBank/DDBJ whole genome shotgun (WGS) entry which is preliminary data.</text>
</comment>
<accession>A0ABN7WHW0</accession>
<reference evidence="2 3" key="1">
    <citation type="submission" date="2021-06" db="EMBL/GenBank/DDBJ databases">
        <authorList>
            <person name="Kallberg Y."/>
            <person name="Tangrot J."/>
            <person name="Rosling A."/>
        </authorList>
    </citation>
    <scope>NUCLEOTIDE SEQUENCE [LARGE SCALE GENOMIC DNA]</scope>
    <source>
        <strain evidence="2 3">120-4 pot B 10/14</strain>
    </source>
</reference>
<organism evidence="2 3">
    <name type="scientific">Gigaspora margarita</name>
    <dbReference type="NCBI Taxonomy" id="4874"/>
    <lineage>
        <taxon>Eukaryota</taxon>
        <taxon>Fungi</taxon>
        <taxon>Fungi incertae sedis</taxon>
        <taxon>Mucoromycota</taxon>
        <taxon>Glomeromycotina</taxon>
        <taxon>Glomeromycetes</taxon>
        <taxon>Diversisporales</taxon>
        <taxon>Gigasporaceae</taxon>
        <taxon>Gigaspora</taxon>
    </lineage>
</organism>